<dbReference type="Pfam" id="PF07583">
    <property type="entry name" value="PSCyt2"/>
    <property type="match status" value="1"/>
</dbReference>
<dbReference type="Proteomes" id="UP000315700">
    <property type="component" value="Chromosome"/>
</dbReference>
<dbReference type="InterPro" id="IPR011444">
    <property type="entry name" value="DUF1549"/>
</dbReference>
<accession>A0A517SK00</accession>
<feature type="domain" description="DUF1549" evidence="2">
    <location>
        <begin position="167"/>
        <end position="378"/>
    </location>
</feature>
<dbReference type="OrthoDB" id="127107at2"/>
<feature type="domain" description="Cytochrome C Planctomycete-type" evidence="4">
    <location>
        <begin position="44"/>
        <end position="102"/>
    </location>
</feature>
<dbReference type="Pfam" id="PF25275">
    <property type="entry name" value="Golvesin_C"/>
    <property type="match status" value="1"/>
</dbReference>
<feature type="domain" description="DUF1553" evidence="3">
    <location>
        <begin position="690"/>
        <end position="933"/>
    </location>
</feature>
<sequence length="964" mass="106829" precursor="true">MQRTRCGLLAIVLLTATAVRAAEPDTAKLKFFESKIRPVLIDQCYECHAAGAKAVRGGLLLDSREGLLQGGDSGPAIVPGKPDESLLMSALRFEDFEMPPKGKLGDDVVRNFEQWIREGAVDPRTGSGPLVAKTIDIEAGRQFWAFQPISRPMLPAVADSRWSGCGIDRFVDAKRRETGLEAAPAADRVTLIRRATFDLWGLPPRPEEIAAFVNDPAPDDEAFARVVDRLLAAPHFGERWGRHWLDVARYADTTGGGRSMFFGAAWRYRDYVINSFNVDKPFDRFVIEQIAGDLLPYDNHDQGRDQLTGTAFLVLGPTNYEEQDKEQLRMDVIDEQIDTLGRAFMGMTIGCARCHDHKFDPIPTRDYYAMVGIFRSTQTLIHDNVSTWVKRPTPLPAEEQAVLESHAQEMAAVQKQMSALEPELKKMRSTAALPEAGKPHIVDDPLSLPGVVVDDSNAEVTGDWISSGFLKSYVGSGYVHDGRTGMGEKKVVFRADLPKSGVYEVRVAYNFSPSRSSKTPVRVIHRDGETLVRVNQQQQPDVDGLFQSVGRFTFTNDVAAIVSISNDGVDDGHVIADAIWFVPAASDDASRNGAANEVAVAPTDDAVESSARRERMEAQHKELAKSLAKLKKEAPPAPPLVLSIQDEQKMADYHVCIRGNVHQLGETVPRSFLQVAMRGPAPQIPETASGRLELAQWIAGPDNPLTARVYVNRVWQKLFNEGIVRSVDNFGIPGDRPTHPELLDHLASEFIADGWSTKGLIRRLMLSQTYRMSSDRQEKAVGADPENKWLASQNRKRLDAEAIRDALQMVSGTLDLTMSGDMIRPGTKAEYGYQFDEGRRSVYLPVLRNCLPDTFTTFDFPDPNLSTGKRATSTLPTQALYLMNSDFVRSSAATTAAWVMKSATSDEERLNTLYESALGRRPSPEERYAAMTYLKDAGVELTSDRAWTNLVQTVFSSVDFRYVD</sequence>
<keyword evidence="7" id="KW-1185">Reference proteome</keyword>
<dbReference type="AlphaFoldDB" id="A0A517SK00"/>
<dbReference type="InterPro" id="IPR011429">
    <property type="entry name" value="Cyt_c_Planctomycete-type"/>
</dbReference>
<dbReference type="KEGG" id="ccos:Pan44_45060"/>
<evidence type="ECO:0000259" key="5">
    <source>
        <dbReference type="Pfam" id="PF25275"/>
    </source>
</evidence>
<feature type="domain" description="Golvesin/Xly CBD-like" evidence="5">
    <location>
        <begin position="452"/>
        <end position="582"/>
    </location>
</feature>
<proteinExistence type="predicted"/>
<dbReference type="InterPro" id="IPR022655">
    <property type="entry name" value="DUF1553"/>
</dbReference>
<dbReference type="InterPro" id="IPR033803">
    <property type="entry name" value="CBD-like_Golvesin-Xly"/>
</dbReference>
<evidence type="ECO:0000313" key="7">
    <source>
        <dbReference type="Proteomes" id="UP000315700"/>
    </source>
</evidence>
<evidence type="ECO:0000259" key="2">
    <source>
        <dbReference type="Pfam" id="PF07583"/>
    </source>
</evidence>
<organism evidence="6 7">
    <name type="scientific">Caulifigura coniformis</name>
    <dbReference type="NCBI Taxonomy" id="2527983"/>
    <lineage>
        <taxon>Bacteria</taxon>
        <taxon>Pseudomonadati</taxon>
        <taxon>Planctomycetota</taxon>
        <taxon>Planctomycetia</taxon>
        <taxon>Planctomycetales</taxon>
        <taxon>Planctomycetaceae</taxon>
        <taxon>Caulifigura</taxon>
    </lineage>
</organism>
<dbReference type="Pfam" id="PF07587">
    <property type="entry name" value="PSD1"/>
    <property type="match status" value="1"/>
</dbReference>
<dbReference type="PANTHER" id="PTHR35889">
    <property type="entry name" value="CYCLOINULO-OLIGOSACCHARIDE FRUCTANOTRANSFERASE-RELATED"/>
    <property type="match status" value="1"/>
</dbReference>
<feature type="signal peptide" evidence="1">
    <location>
        <begin position="1"/>
        <end position="21"/>
    </location>
</feature>
<keyword evidence="1" id="KW-0732">Signal</keyword>
<dbReference type="GO" id="GO:0047492">
    <property type="term" value="F:xanthan lyase activity"/>
    <property type="evidence" value="ECO:0007669"/>
    <property type="project" value="UniProtKB-EC"/>
</dbReference>
<evidence type="ECO:0000259" key="4">
    <source>
        <dbReference type="Pfam" id="PF07635"/>
    </source>
</evidence>
<feature type="chain" id="PRO_5021803785" evidence="1">
    <location>
        <begin position="22"/>
        <end position="964"/>
    </location>
</feature>
<dbReference type="Pfam" id="PF07635">
    <property type="entry name" value="PSCyt1"/>
    <property type="match status" value="1"/>
</dbReference>
<keyword evidence="6" id="KW-0456">Lyase</keyword>
<evidence type="ECO:0000259" key="3">
    <source>
        <dbReference type="Pfam" id="PF07587"/>
    </source>
</evidence>
<dbReference type="EC" id="4.2.2.12" evidence="6"/>
<dbReference type="RefSeq" id="WP_145033928.1">
    <property type="nucleotide sequence ID" value="NZ_CP036271.1"/>
</dbReference>
<protein>
    <submittedName>
        <fullName evidence="6">Xanthan lyase</fullName>
        <ecNumber evidence="6">4.2.2.12</ecNumber>
    </submittedName>
</protein>
<dbReference type="EMBL" id="CP036271">
    <property type="protein sequence ID" value="QDT56452.1"/>
    <property type="molecule type" value="Genomic_DNA"/>
</dbReference>
<dbReference type="PANTHER" id="PTHR35889:SF3">
    <property type="entry name" value="F-BOX DOMAIN-CONTAINING PROTEIN"/>
    <property type="match status" value="1"/>
</dbReference>
<evidence type="ECO:0000313" key="6">
    <source>
        <dbReference type="EMBL" id="QDT56452.1"/>
    </source>
</evidence>
<reference evidence="6 7" key="1">
    <citation type="submission" date="2019-02" db="EMBL/GenBank/DDBJ databases">
        <title>Deep-cultivation of Planctomycetes and their phenomic and genomic characterization uncovers novel biology.</title>
        <authorList>
            <person name="Wiegand S."/>
            <person name="Jogler M."/>
            <person name="Boedeker C."/>
            <person name="Pinto D."/>
            <person name="Vollmers J."/>
            <person name="Rivas-Marin E."/>
            <person name="Kohn T."/>
            <person name="Peeters S.H."/>
            <person name="Heuer A."/>
            <person name="Rast P."/>
            <person name="Oberbeckmann S."/>
            <person name="Bunk B."/>
            <person name="Jeske O."/>
            <person name="Meyerdierks A."/>
            <person name="Storesund J.E."/>
            <person name="Kallscheuer N."/>
            <person name="Luecker S."/>
            <person name="Lage O.M."/>
            <person name="Pohl T."/>
            <person name="Merkel B.J."/>
            <person name="Hornburger P."/>
            <person name="Mueller R.-W."/>
            <person name="Bruemmer F."/>
            <person name="Labrenz M."/>
            <person name="Spormann A.M."/>
            <person name="Op den Camp H."/>
            <person name="Overmann J."/>
            <person name="Amann R."/>
            <person name="Jetten M.S.M."/>
            <person name="Mascher T."/>
            <person name="Medema M.H."/>
            <person name="Devos D.P."/>
            <person name="Kaster A.-K."/>
            <person name="Ovreas L."/>
            <person name="Rohde M."/>
            <person name="Galperin M.Y."/>
            <person name="Jogler C."/>
        </authorList>
    </citation>
    <scope>NUCLEOTIDE SEQUENCE [LARGE SCALE GENOMIC DNA]</scope>
    <source>
        <strain evidence="6 7">Pan44</strain>
    </source>
</reference>
<gene>
    <name evidence="6" type="primary">xly_4</name>
    <name evidence="6" type="ORF">Pan44_45060</name>
</gene>
<dbReference type="InParanoid" id="A0A517SK00"/>
<evidence type="ECO:0000256" key="1">
    <source>
        <dbReference type="SAM" id="SignalP"/>
    </source>
</evidence>
<name>A0A517SK00_9PLAN</name>